<dbReference type="STRING" id="1445510.YC6258_01695"/>
<proteinExistence type="predicted"/>
<sequence length="119" mass="13651">MPYFFDHLVEQQIQQAVDSGMLDNLPGQGKPLILDDNSMVPESLRAGYHILKNAGFLPPELEERREAIQLSDLLASAQQHDDDDKQADLRERLAQLELTLRIKGFDTEFLQVHLHRHLP</sequence>
<organism evidence="2 3">
    <name type="scientific">Gynuella sunshinyii YC6258</name>
    <dbReference type="NCBI Taxonomy" id="1445510"/>
    <lineage>
        <taxon>Bacteria</taxon>
        <taxon>Pseudomonadati</taxon>
        <taxon>Pseudomonadota</taxon>
        <taxon>Gammaproteobacteria</taxon>
        <taxon>Oceanospirillales</taxon>
        <taxon>Saccharospirillaceae</taxon>
        <taxon>Gynuella</taxon>
    </lineage>
</organism>
<reference evidence="2 3" key="1">
    <citation type="submission" date="2014-01" db="EMBL/GenBank/DDBJ databases">
        <title>Full genme sequencing of cellulolytic bacterium Gynuella sunshinyii YC6258T gen. nov., sp. nov.</title>
        <authorList>
            <person name="Khan H."/>
            <person name="Chung E.J."/>
            <person name="Chung Y.R."/>
        </authorList>
    </citation>
    <scope>NUCLEOTIDE SEQUENCE [LARGE SCALE GENOMIC DNA]</scope>
    <source>
        <strain evidence="2 3">YC6258</strain>
    </source>
</reference>
<feature type="domain" description="DnaJ homologue subfamily C member 28 conserved" evidence="1">
    <location>
        <begin position="8"/>
        <end position="75"/>
    </location>
</feature>
<dbReference type="Pfam" id="PF09350">
    <property type="entry name" value="DJC28_CD"/>
    <property type="match status" value="1"/>
</dbReference>
<evidence type="ECO:0000313" key="2">
    <source>
        <dbReference type="EMBL" id="AJQ93743.1"/>
    </source>
</evidence>
<evidence type="ECO:0000313" key="3">
    <source>
        <dbReference type="Proteomes" id="UP000032266"/>
    </source>
</evidence>
<keyword evidence="3" id="KW-1185">Reference proteome</keyword>
<protein>
    <recommendedName>
        <fullName evidence="1">DnaJ homologue subfamily C member 28 conserved domain-containing protein</fullName>
    </recommendedName>
</protein>
<dbReference type="EMBL" id="CP007142">
    <property type="protein sequence ID" value="AJQ93743.1"/>
    <property type="molecule type" value="Genomic_DNA"/>
</dbReference>
<name>A0A0C5VK68_9GAMM</name>
<dbReference type="PANTHER" id="PTHR39158:SF1">
    <property type="entry name" value="DNAJ HOMOLOG SUBFAMILY C MEMBER 28"/>
    <property type="match status" value="1"/>
</dbReference>
<dbReference type="RefSeq" id="WP_211264644.1">
    <property type="nucleotide sequence ID" value="NZ_CP007142.1"/>
</dbReference>
<dbReference type="InterPro" id="IPR052573">
    <property type="entry name" value="DnaJ_C_subfamily_28"/>
</dbReference>
<gene>
    <name evidence="2" type="ORF">YC6258_01695</name>
</gene>
<dbReference type="HOGENOM" id="CLU_129296_0_1_6"/>
<dbReference type="KEGG" id="gsn:YC6258_01695"/>
<evidence type="ECO:0000259" key="1">
    <source>
        <dbReference type="Pfam" id="PF09350"/>
    </source>
</evidence>
<dbReference type="PATRIC" id="fig|1445510.3.peg.1659"/>
<dbReference type="AlphaFoldDB" id="A0A0C5VK68"/>
<dbReference type="PANTHER" id="PTHR39158">
    <property type="entry name" value="OS08G0560600 PROTEIN"/>
    <property type="match status" value="1"/>
</dbReference>
<accession>A0A0C5VK68</accession>
<dbReference type="InterPro" id="IPR018961">
    <property type="entry name" value="DnaJ_homolog_subfam-C_membr-28"/>
</dbReference>
<dbReference type="Proteomes" id="UP000032266">
    <property type="component" value="Chromosome"/>
</dbReference>